<sequence>MRIDCPTTFEAEIPSPEAGPSSSHAICDECGETVWVQVLPARPPRTWKGRTAIAVLATAALGMFIGAIARISTWTDENIDAPPSMSANRAGAIDALFSDGASAALFLGFVILLIALMATASRGAALQPHPDYIGRHGLSEVKRQEHRAAE</sequence>
<dbReference type="AlphaFoldDB" id="A0A4S8PHS6"/>
<evidence type="ECO:0000313" key="2">
    <source>
        <dbReference type="EMBL" id="THV30130.1"/>
    </source>
</evidence>
<keyword evidence="3" id="KW-1185">Reference proteome</keyword>
<comment type="caution">
    <text evidence="2">The sequence shown here is derived from an EMBL/GenBank/DDBJ whole genome shotgun (WGS) entry which is preliminary data.</text>
</comment>
<name>A0A4S8PHS6_9ACTN</name>
<proteinExistence type="predicted"/>
<gene>
    <name evidence="2" type="ORF">E9998_07060</name>
</gene>
<reference evidence="2 3" key="1">
    <citation type="journal article" date="2018" name="Int. J. Syst. Evol. Microbiol.">
        <title>Glycomyces paridis sp. nov., isolated from the medicinal plant Paris polyphylla.</title>
        <authorList>
            <person name="Fang X.M."/>
            <person name="Bai J.L."/>
            <person name="Su J."/>
            <person name="Zhao L.L."/>
            <person name="Liu H.Y."/>
            <person name="Ma B.P."/>
            <person name="Zhang Y.Q."/>
            <person name="Yu L.Y."/>
        </authorList>
    </citation>
    <scope>NUCLEOTIDE SEQUENCE [LARGE SCALE GENOMIC DNA]</scope>
    <source>
        <strain evidence="2 3">CPCC 204357</strain>
    </source>
</reference>
<dbReference type="Proteomes" id="UP000305792">
    <property type="component" value="Unassembled WGS sequence"/>
</dbReference>
<keyword evidence="1" id="KW-1133">Transmembrane helix</keyword>
<feature type="transmembrane region" description="Helical" evidence="1">
    <location>
        <begin position="95"/>
        <end position="118"/>
    </location>
</feature>
<protein>
    <submittedName>
        <fullName evidence="2">Uncharacterized protein</fullName>
    </submittedName>
</protein>
<dbReference type="EMBL" id="STGX01000004">
    <property type="protein sequence ID" value="THV30130.1"/>
    <property type="molecule type" value="Genomic_DNA"/>
</dbReference>
<organism evidence="2 3">
    <name type="scientific">Glycomyces paridis</name>
    <dbReference type="NCBI Taxonomy" id="2126555"/>
    <lineage>
        <taxon>Bacteria</taxon>
        <taxon>Bacillati</taxon>
        <taxon>Actinomycetota</taxon>
        <taxon>Actinomycetes</taxon>
        <taxon>Glycomycetales</taxon>
        <taxon>Glycomycetaceae</taxon>
        <taxon>Glycomyces</taxon>
    </lineage>
</organism>
<keyword evidence="1" id="KW-0812">Transmembrane</keyword>
<evidence type="ECO:0000313" key="3">
    <source>
        <dbReference type="Proteomes" id="UP000305792"/>
    </source>
</evidence>
<feature type="transmembrane region" description="Helical" evidence="1">
    <location>
        <begin position="52"/>
        <end position="75"/>
    </location>
</feature>
<accession>A0A4S8PHS6</accession>
<evidence type="ECO:0000256" key="1">
    <source>
        <dbReference type="SAM" id="Phobius"/>
    </source>
</evidence>
<keyword evidence="1" id="KW-0472">Membrane</keyword>